<comment type="caution">
    <text evidence="1">The sequence shown here is derived from an EMBL/GenBank/DDBJ whole genome shotgun (WGS) entry which is preliminary data.</text>
</comment>
<evidence type="ECO:0000313" key="1">
    <source>
        <dbReference type="EMBL" id="MWB97891.1"/>
    </source>
</evidence>
<name>A0A6I4NUX0_9MICO</name>
<sequence length="280" mass="31012">MYSLQVGLNDGSVPAGRLFEYTDDALRSTLLADFNALQGLPVLAMPEVGDDRFEQVAYIGTAISVRQDGRGHRFTFVRNPRFLPISLAVIEELAGELAIGDWELRRTHWAVKNVDLFEVLLSHQPSAKEPSIDDPSAPVQFPITTTRDPKLVGVMMPFDASFDIVYETIQEAVADAGLACVRADNIWEHQHVMGDVLSILWRSQIVIADLTGKNANVFYEAGLAHALPRPTILLTQDPADVPFDLQAIRYLRYGLGTADRAMLRKQLTERLTVLAKQASA</sequence>
<organism evidence="1 2">
    <name type="scientific">Agromyces seonyuensis</name>
    <dbReference type="NCBI Taxonomy" id="2662446"/>
    <lineage>
        <taxon>Bacteria</taxon>
        <taxon>Bacillati</taxon>
        <taxon>Actinomycetota</taxon>
        <taxon>Actinomycetes</taxon>
        <taxon>Micrococcales</taxon>
        <taxon>Microbacteriaceae</taxon>
        <taxon>Agromyces</taxon>
    </lineage>
</organism>
<dbReference type="EMBL" id="WSTA01000014">
    <property type="protein sequence ID" value="MWB97891.1"/>
    <property type="molecule type" value="Genomic_DNA"/>
</dbReference>
<protein>
    <submittedName>
        <fullName evidence="1">Uncharacterized protein</fullName>
    </submittedName>
</protein>
<dbReference type="RefSeq" id="WP_160423238.1">
    <property type="nucleotide sequence ID" value="NZ_WSTA01000014.1"/>
</dbReference>
<gene>
    <name evidence="1" type="ORF">GB864_04920</name>
</gene>
<proteinExistence type="predicted"/>
<dbReference type="Gene3D" id="3.40.50.450">
    <property type="match status" value="1"/>
</dbReference>
<keyword evidence="2" id="KW-1185">Reference proteome</keyword>
<reference evidence="1 2" key="1">
    <citation type="submission" date="2019-12" db="EMBL/GenBank/DDBJ databases">
        <authorList>
            <person name="Kim Y.S."/>
        </authorList>
    </citation>
    <scope>NUCLEOTIDE SEQUENCE [LARGE SCALE GENOMIC DNA]</scope>
    <source>
        <strain evidence="1 2">MMS17-SY077</strain>
    </source>
</reference>
<dbReference type="Proteomes" id="UP000438182">
    <property type="component" value="Unassembled WGS sequence"/>
</dbReference>
<accession>A0A6I4NUX0</accession>
<dbReference type="AlphaFoldDB" id="A0A6I4NUX0"/>
<evidence type="ECO:0000313" key="2">
    <source>
        <dbReference type="Proteomes" id="UP000438182"/>
    </source>
</evidence>